<proteinExistence type="predicted"/>
<reference evidence="2 3" key="1">
    <citation type="journal article" date="2008" name="Nature">
        <title>The genome of Laccaria bicolor provides insights into mycorrhizal symbiosis.</title>
        <authorList>
            <person name="Martin F."/>
            <person name="Aerts A."/>
            <person name="Ahren D."/>
            <person name="Brun A."/>
            <person name="Danchin E.G.J."/>
            <person name="Duchaussoy F."/>
            <person name="Gibon J."/>
            <person name="Kohler A."/>
            <person name="Lindquist E."/>
            <person name="Pereda V."/>
            <person name="Salamov A."/>
            <person name="Shapiro H.J."/>
            <person name="Wuyts J."/>
            <person name="Blaudez D."/>
            <person name="Buee M."/>
            <person name="Brokstein P."/>
            <person name="Canbaeck B."/>
            <person name="Cohen D."/>
            <person name="Courty P.E."/>
            <person name="Coutinho P.M."/>
            <person name="Delaruelle C."/>
            <person name="Detter J.C."/>
            <person name="Deveau A."/>
            <person name="DiFazio S."/>
            <person name="Duplessis S."/>
            <person name="Fraissinet-Tachet L."/>
            <person name="Lucic E."/>
            <person name="Frey-Klett P."/>
            <person name="Fourrey C."/>
            <person name="Feussner I."/>
            <person name="Gay G."/>
            <person name="Grimwood J."/>
            <person name="Hoegger P.J."/>
            <person name="Jain P."/>
            <person name="Kilaru S."/>
            <person name="Labbe J."/>
            <person name="Lin Y.C."/>
            <person name="Legue V."/>
            <person name="Le Tacon F."/>
            <person name="Marmeisse R."/>
            <person name="Melayah D."/>
            <person name="Montanini B."/>
            <person name="Muratet M."/>
            <person name="Nehls U."/>
            <person name="Niculita-Hirzel H."/>
            <person name="Oudot-Le Secq M.P."/>
            <person name="Peter M."/>
            <person name="Quesneville H."/>
            <person name="Rajashekar B."/>
            <person name="Reich M."/>
            <person name="Rouhier N."/>
            <person name="Schmutz J."/>
            <person name="Yin T."/>
            <person name="Chalot M."/>
            <person name="Henrissat B."/>
            <person name="Kuees U."/>
            <person name="Lucas S."/>
            <person name="Van de Peer Y."/>
            <person name="Podila G.K."/>
            <person name="Polle A."/>
            <person name="Pukkila P.J."/>
            <person name="Richardson P.M."/>
            <person name="Rouze P."/>
            <person name="Sanders I.R."/>
            <person name="Stajich J.E."/>
            <person name="Tunlid A."/>
            <person name="Tuskan G."/>
            <person name="Grigoriev I.V."/>
        </authorList>
    </citation>
    <scope>NUCLEOTIDE SEQUENCE [LARGE SCALE GENOMIC DNA]</scope>
    <source>
        <strain evidence="3">S238N-H82 / ATCC MYA-4686</strain>
    </source>
</reference>
<evidence type="ECO:0000313" key="3">
    <source>
        <dbReference type="Proteomes" id="UP000001194"/>
    </source>
</evidence>
<dbReference type="KEGG" id="lbc:LACBIDRAFT_323113"/>
<protein>
    <submittedName>
        <fullName evidence="2">Predicted protein</fullName>
    </submittedName>
</protein>
<dbReference type="EMBL" id="DS547094">
    <property type="protein sequence ID" value="EDR12091.1"/>
    <property type="molecule type" value="Genomic_DNA"/>
</dbReference>
<organism evidence="3">
    <name type="scientific">Laccaria bicolor (strain S238N-H82 / ATCC MYA-4686)</name>
    <name type="common">Bicoloured deceiver</name>
    <name type="synonym">Laccaria laccata var. bicolor</name>
    <dbReference type="NCBI Taxonomy" id="486041"/>
    <lineage>
        <taxon>Eukaryota</taxon>
        <taxon>Fungi</taxon>
        <taxon>Dikarya</taxon>
        <taxon>Basidiomycota</taxon>
        <taxon>Agaricomycotina</taxon>
        <taxon>Agaricomycetes</taxon>
        <taxon>Agaricomycetidae</taxon>
        <taxon>Agaricales</taxon>
        <taxon>Agaricineae</taxon>
        <taxon>Hydnangiaceae</taxon>
        <taxon>Laccaria</taxon>
    </lineage>
</organism>
<name>B0CZ60_LACBS</name>
<gene>
    <name evidence="2" type="ORF">LACBIDRAFT_323113</name>
</gene>
<dbReference type="HOGENOM" id="CLU_1540312_0_0_1"/>
<sequence length="174" mass="18925">MLTVPRTCQTQLRKVIVEQCALPDPTVTVSTICGFCGKGPFATVPGLHKHIHNTPACNQARQADFGSYVANIWTEVAGQQDGSAQTQENHKEAPGEPIQLVDGEPPIQLDQDLDNAADNLMSTAPETLLDEAAPQQSSQCTMIEEVPDDNVVPQSTREFYYVELYPEDQKAGAT</sequence>
<accession>B0CZ60</accession>
<dbReference type="RefSeq" id="XP_001876355.1">
    <property type="nucleotide sequence ID" value="XM_001876320.1"/>
</dbReference>
<keyword evidence="3" id="KW-1185">Reference proteome</keyword>
<dbReference type="InParanoid" id="B0CZ60"/>
<evidence type="ECO:0000313" key="2">
    <source>
        <dbReference type="EMBL" id="EDR12091.1"/>
    </source>
</evidence>
<dbReference type="AlphaFoldDB" id="B0CZ60"/>
<dbReference type="Proteomes" id="UP000001194">
    <property type="component" value="Unassembled WGS sequence"/>
</dbReference>
<evidence type="ECO:0000256" key="1">
    <source>
        <dbReference type="SAM" id="MobiDB-lite"/>
    </source>
</evidence>
<feature type="region of interest" description="Disordered" evidence="1">
    <location>
        <begin position="79"/>
        <end position="99"/>
    </location>
</feature>
<dbReference type="GeneID" id="6072580"/>